<dbReference type="PANTHER" id="PTHR30188">
    <property type="entry name" value="ABC TRANSPORTER PERMEASE PROTEIN-RELATED"/>
    <property type="match status" value="1"/>
</dbReference>
<reference evidence="2 3" key="1">
    <citation type="submission" date="2019-05" db="EMBL/GenBank/DDBJ databases">
        <authorList>
            <person name="Pankratov T."/>
            <person name="Grouzdev D."/>
        </authorList>
    </citation>
    <scope>NUCLEOTIDE SEQUENCE [LARGE SCALE GENOMIC DNA]</scope>
    <source>
        <strain evidence="2 3">KEBCLARHB70R</strain>
    </source>
</reference>
<sequence>MLAAASWGVLREAVRPISWRRTVRHEFRITMRQATIGGLATAFVTASLTGFAMVSQALYWLGVAGQAELAGSLLVTVLVRELTPLLVGLILLGRSGMLTVTEFGMLKAGGQVRTMISQGIDPFLLLVMPRTLAMSLSGFTLGMLFAAVALVMGYIVSAALGTTQDSLWLFLDKVVSAMTVRDYMVIPAKLFAIGYLVGLSSCLTGLTASTDDDLASLMPRGFVRGILVIMVTSILLTLTV</sequence>
<feature type="transmembrane region" description="Helical" evidence="1">
    <location>
        <begin position="34"/>
        <end position="61"/>
    </location>
</feature>
<dbReference type="Pfam" id="PF02405">
    <property type="entry name" value="MlaE"/>
    <property type="match status" value="1"/>
</dbReference>
<keyword evidence="3" id="KW-1185">Reference proteome</keyword>
<dbReference type="GO" id="GO:0005548">
    <property type="term" value="F:phospholipid transporter activity"/>
    <property type="evidence" value="ECO:0007669"/>
    <property type="project" value="TreeGrafter"/>
</dbReference>
<proteinExistence type="predicted"/>
<keyword evidence="1" id="KW-1133">Transmembrane helix</keyword>
<dbReference type="PANTHER" id="PTHR30188:SF4">
    <property type="entry name" value="PROTEIN TRIGALACTOSYLDIACYLGLYCEROL 1, CHLOROPLASTIC"/>
    <property type="match status" value="1"/>
</dbReference>
<dbReference type="OrthoDB" id="5511876at2"/>
<comment type="caution">
    <text evidence="2">The sequence shown here is derived from an EMBL/GenBank/DDBJ whole genome shotgun (WGS) entry which is preliminary data.</text>
</comment>
<protein>
    <submittedName>
        <fullName evidence="2">ABC transporter permease</fullName>
    </submittedName>
</protein>
<keyword evidence="1" id="KW-0472">Membrane</keyword>
<feature type="transmembrane region" description="Helical" evidence="1">
    <location>
        <begin position="190"/>
        <end position="209"/>
    </location>
</feature>
<name>A0A5R9JAQ8_9PROT</name>
<dbReference type="Proteomes" id="UP000305654">
    <property type="component" value="Unassembled WGS sequence"/>
</dbReference>
<feature type="transmembrane region" description="Helical" evidence="1">
    <location>
        <begin position="73"/>
        <end position="92"/>
    </location>
</feature>
<dbReference type="EMBL" id="VCDI01000001">
    <property type="protein sequence ID" value="TLU74655.1"/>
    <property type="molecule type" value="Genomic_DNA"/>
</dbReference>
<dbReference type="GO" id="GO:0043190">
    <property type="term" value="C:ATP-binding cassette (ABC) transporter complex"/>
    <property type="evidence" value="ECO:0007669"/>
    <property type="project" value="InterPro"/>
</dbReference>
<evidence type="ECO:0000313" key="3">
    <source>
        <dbReference type="Proteomes" id="UP000305654"/>
    </source>
</evidence>
<dbReference type="AlphaFoldDB" id="A0A5R9JAQ8"/>
<dbReference type="InterPro" id="IPR030802">
    <property type="entry name" value="Permease_MalE"/>
</dbReference>
<gene>
    <name evidence="2" type="ORF">FE263_02940</name>
</gene>
<evidence type="ECO:0000313" key="2">
    <source>
        <dbReference type="EMBL" id="TLU74655.1"/>
    </source>
</evidence>
<feature type="transmembrane region" description="Helical" evidence="1">
    <location>
        <begin position="138"/>
        <end position="160"/>
    </location>
</feature>
<accession>A0A5R9JAQ8</accession>
<evidence type="ECO:0000256" key="1">
    <source>
        <dbReference type="SAM" id="Phobius"/>
    </source>
</evidence>
<keyword evidence="1" id="KW-0812">Transmembrane</keyword>
<feature type="transmembrane region" description="Helical" evidence="1">
    <location>
        <begin position="221"/>
        <end position="239"/>
    </location>
</feature>
<organism evidence="2 3">
    <name type="scientific">Lichenicoccus roseus</name>
    <dbReference type="NCBI Taxonomy" id="2683649"/>
    <lineage>
        <taxon>Bacteria</taxon>
        <taxon>Pseudomonadati</taxon>
        <taxon>Pseudomonadota</taxon>
        <taxon>Alphaproteobacteria</taxon>
        <taxon>Acetobacterales</taxon>
        <taxon>Acetobacteraceae</taxon>
        <taxon>Lichenicoccus</taxon>
    </lineage>
</organism>